<keyword evidence="13 14" id="KW-0472">Membrane</keyword>
<feature type="transmembrane region" description="Helical" evidence="14">
    <location>
        <begin position="64"/>
        <end position="80"/>
    </location>
</feature>
<dbReference type="GO" id="GO:0005886">
    <property type="term" value="C:plasma membrane"/>
    <property type="evidence" value="ECO:0007669"/>
    <property type="project" value="UniProtKB-SubCell"/>
</dbReference>
<organism evidence="19 20">
    <name type="scientific">Halarchaeum grantii</name>
    <dbReference type="NCBI Taxonomy" id="1193105"/>
    <lineage>
        <taxon>Archaea</taxon>
        <taxon>Methanobacteriati</taxon>
        <taxon>Methanobacteriota</taxon>
        <taxon>Stenosarchaea group</taxon>
        <taxon>Halobacteria</taxon>
        <taxon>Halobacteriales</taxon>
        <taxon>Halobacteriaceae</taxon>
    </lineage>
</organism>
<evidence type="ECO:0000313" key="19">
    <source>
        <dbReference type="EMBL" id="GGL37597.1"/>
    </source>
</evidence>
<feature type="transmembrane region" description="Helical" evidence="14">
    <location>
        <begin position="151"/>
        <end position="172"/>
    </location>
</feature>
<dbReference type="SMART" id="SM00116">
    <property type="entry name" value="CBS"/>
    <property type="match status" value="2"/>
</dbReference>
<keyword evidence="20" id="KW-1185">Reference proteome</keyword>
<feature type="active site" evidence="15">
    <location>
        <position position="82"/>
    </location>
</feature>
<dbReference type="GO" id="GO:0008237">
    <property type="term" value="F:metallopeptidase activity"/>
    <property type="evidence" value="ECO:0007669"/>
    <property type="project" value="UniProtKB-UniRule"/>
</dbReference>
<feature type="binding site" evidence="16">
    <location>
        <position position="178"/>
    </location>
    <ligand>
        <name>Zn(2+)</name>
        <dbReference type="ChEBI" id="CHEBI:29105"/>
        <note>catalytic</note>
    </ligand>
</feature>
<evidence type="ECO:0000256" key="12">
    <source>
        <dbReference type="ARBA" id="ARBA00023122"/>
    </source>
</evidence>
<dbReference type="PIRSF" id="PIRSF006404">
    <property type="entry name" value="UCP006404_Pept_M50_CBS"/>
    <property type="match status" value="1"/>
</dbReference>
<evidence type="ECO:0000256" key="2">
    <source>
        <dbReference type="ARBA" id="ARBA00007931"/>
    </source>
</evidence>
<evidence type="ECO:0000256" key="15">
    <source>
        <dbReference type="PIRSR" id="PIRSR006404-1"/>
    </source>
</evidence>
<evidence type="ECO:0000256" key="3">
    <source>
        <dbReference type="ARBA" id="ARBA00022475"/>
    </source>
</evidence>
<dbReference type="Pfam" id="PF02163">
    <property type="entry name" value="Peptidase_M50"/>
    <property type="match status" value="2"/>
</dbReference>
<keyword evidence="6 14" id="KW-0479">Metal-binding</keyword>
<comment type="similarity">
    <text evidence="2 14">Belongs to the peptidase M50B family.</text>
</comment>
<dbReference type="SUPFAM" id="SSF54631">
    <property type="entry name" value="CBS-domain pair"/>
    <property type="match status" value="1"/>
</dbReference>
<protein>
    <recommendedName>
        <fullName evidence="14">Zinc metalloprotease</fullName>
    </recommendedName>
</protein>
<comment type="cofactor">
    <cofactor evidence="14 16">
        <name>Zn(2+)</name>
        <dbReference type="ChEBI" id="CHEBI:29105"/>
    </cofactor>
    <text evidence="14 16">Binds 1 zinc ion per subunit.</text>
</comment>
<keyword evidence="4 14" id="KW-0645">Protease</keyword>
<evidence type="ECO:0000256" key="5">
    <source>
        <dbReference type="ARBA" id="ARBA00022692"/>
    </source>
</evidence>
<evidence type="ECO:0000256" key="9">
    <source>
        <dbReference type="ARBA" id="ARBA00022833"/>
    </source>
</evidence>
<dbReference type="Pfam" id="PF00571">
    <property type="entry name" value="CBS"/>
    <property type="match status" value="1"/>
</dbReference>
<keyword evidence="5 14" id="KW-0812">Transmembrane</keyword>
<feature type="transmembrane region" description="Helical" evidence="14">
    <location>
        <begin position="37"/>
        <end position="57"/>
    </location>
</feature>
<comment type="caution">
    <text evidence="19">The sequence shown here is derived from an EMBL/GenBank/DDBJ whole genome shotgun (WGS) entry which is preliminary data.</text>
</comment>
<feature type="transmembrane region" description="Helical" evidence="14">
    <location>
        <begin position="12"/>
        <end position="31"/>
    </location>
</feature>
<evidence type="ECO:0000313" key="20">
    <source>
        <dbReference type="Proteomes" id="UP000628840"/>
    </source>
</evidence>
<keyword evidence="8 14" id="KW-0378">Hydrolase</keyword>
<evidence type="ECO:0000256" key="7">
    <source>
        <dbReference type="ARBA" id="ARBA00022737"/>
    </source>
</evidence>
<dbReference type="InterPro" id="IPR046342">
    <property type="entry name" value="CBS_dom_sf"/>
</dbReference>
<dbReference type="Proteomes" id="UP000628840">
    <property type="component" value="Unassembled WGS sequence"/>
</dbReference>
<dbReference type="PANTHER" id="PTHR39188:SF3">
    <property type="entry name" value="STAGE IV SPORULATION PROTEIN FB"/>
    <property type="match status" value="1"/>
</dbReference>
<keyword evidence="7" id="KW-0677">Repeat</keyword>
<feature type="binding site" evidence="16">
    <location>
        <position position="81"/>
    </location>
    <ligand>
        <name>Zn(2+)</name>
        <dbReference type="ChEBI" id="CHEBI:29105"/>
        <note>catalytic</note>
    </ligand>
</feature>
<dbReference type="CDD" id="cd06164">
    <property type="entry name" value="S2P-M50_SpoIVFB_CBS"/>
    <property type="match status" value="1"/>
</dbReference>
<dbReference type="InterPro" id="IPR016483">
    <property type="entry name" value="UCP006404_Pept_M50_CBS"/>
</dbReference>
<evidence type="ECO:0000259" key="18">
    <source>
        <dbReference type="PROSITE" id="PS51371"/>
    </source>
</evidence>
<proteinExistence type="inferred from homology"/>
<evidence type="ECO:0000256" key="4">
    <source>
        <dbReference type="ARBA" id="ARBA00022670"/>
    </source>
</evidence>
<dbReference type="AlphaFoldDB" id="A0A830EYM3"/>
<evidence type="ECO:0000256" key="16">
    <source>
        <dbReference type="PIRSR" id="PIRSR006404-2"/>
    </source>
</evidence>
<keyword evidence="3 14" id="KW-1003">Cell membrane</keyword>
<feature type="binding site" evidence="16">
    <location>
        <position position="85"/>
    </location>
    <ligand>
        <name>Zn(2+)</name>
        <dbReference type="ChEBI" id="CHEBI:29105"/>
        <note>catalytic</note>
    </ligand>
</feature>
<dbReference type="GO" id="GO:0006508">
    <property type="term" value="P:proteolysis"/>
    <property type="evidence" value="ECO:0007669"/>
    <property type="project" value="UniProtKB-KW"/>
</dbReference>
<evidence type="ECO:0000256" key="8">
    <source>
        <dbReference type="ARBA" id="ARBA00022801"/>
    </source>
</evidence>
<evidence type="ECO:0000256" key="13">
    <source>
        <dbReference type="ARBA" id="ARBA00023136"/>
    </source>
</evidence>
<evidence type="ECO:0000256" key="14">
    <source>
        <dbReference type="PIRNR" id="PIRNR006404"/>
    </source>
</evidence>
<dbReference type="PANTHER" id="PTHR39188">
    <property type="entry name" value="MEMBRANE-ASSOCIATED ZINC METALLOPROTEASE M50B"/>
    <property type="match status" value="1"/>
</dbReference>
<evidence type="ECO:0000256" key="1">
    <source>
        <dbReference type="ARBA" id="ARBA00004651"/>
    </source>
</evidence>
<gene>
    <name evidence="19" type="ORF">GCM10009037_21480</name>
</gene>
<dbReference type="InterPro" id="IPR000644">
    <property type="entry name" value="CBS_dom"/>
</dbReference>
<keyword evidence="11 14" id="KW-0482">Metalloprotease</keyword>
<evidence type="ECO:0000256" key="11">
    <source>
        <dbReference type="ARBA" id="ARBA00023049"/>
    </source>
</evidence>
<dbReference type="GO" id="GO:0046872">
    <property type="term" value="F:metal ion binding"/>
    <property type="evidence" value="ECO:0007669"/>
    <property type="project" value="UniProtKB-UniRule"/>
</dbReference>
<comment type="subcellular location">
    <subcellularLocation>
        <location evidence="1 14">Cell membrane</location>
        <topology evidence="1 14">Multi-pass membrane protein</topology>
    </subcellularLocation>
</comment>
<evidence type="ECO:0000256" key="6">
    <source>
        <dbReference type="ARBA" id="ARBA00022723"/>
    </source>
</evidence>
<feature type="transmembrane region" description="Helical" evidence="14">
    <location>
        <begin position="122"/>
        <end position="145"/>
    </location>
</feature>
<keyword evidence="12 17" id="KW-0129">CBS domain</keyword>
<dbReference type="OrthoDB" id="12044at2157"/>
<keyword evidence="9 14" id="KW-0862">Zinc</keyword>
<keyword evidence="10 14" id="KW-1133">Transmembrane helix</keyword>
<dbReference type="PROSITE" id="PS51371">
    <property type="entry name" value="CBS"/>
    <property type="match status" value="1"/>
</dbReference>
<dbReference type="RefSeq" id="WP_188883749.1">
    <property type="nucleotide sequence ID" value="NZ_BMPF01000003.1"/>
</dbReference>
<feature type="transmembrane region" description="Helical" evidence="14">
    <location>
        <begin position="205"/>
        <end position="231"/>
    </location>
</feature>
<name>A0A830EYM3_9EURY</name>
<evidence type="ECO:0000256" key="10">
    <source>
        <dbReference type="ARBA" id="ARBA00022989"/>
    </source>
</evidence>
<dbReference type="Gene3D" id="3.10.580.10">
    <property type="entry name" value="CBS-domain"/>
    <property type="match status" value="1"/>
</dbReference>
<dbReference type="EMBL" id="BMPF01000003">
    <property type="protein sequence ID" value="GGL37597.1"/>
    <property type="molecule type" value="Genomic_DNA"/>
</dbReference>
<dbReference type="InterPro" id="IPR008915">
    <property type="entry name" value="Peptidase_M50"/>
</dbReference>
<sequence length="378" mass="40281">MRKFTVGRVWDIPIRIDLSLVVFLPILAWLLGSEAQIDAYAGIVNAVAPTAFAVEVLHAGSNPWLIGVFAAVGLFVGVALHELGHAYAGARYGVQTESITLWLLGGLASLSNIPREPEKEFTIALAGPVTSLLVAAVCYLGLYAVPASLPVVGFIVGWLAISNALLAGFNLLPAFPMDGGRVLRAYLARSRPYAVATRTAARVGVAFAVAFAVFGVLYFSPLFLLLAWFVYSAATGESRTVLLDDLLEGLTVGDVVADTPTIDAEASVQSFADRMLADRRTEYAVTRDGAVVGLVAMAALKQVRDVERDAYHVEEVMRSDLPTVERDADAFEALAVLNEGNVGAAFVKHDGERVGIVTRSDYVSLLQARQAFGVTVPA</sequence>
<evidence type="ECO:0000256" key="17">
    <source>
        <dbReference type="PROSITE-ProRule" id="PRU00703"/>
    </source>
</evidence>
<accession>A0A830EYM3</accession>
<feature type="domain" description="CBS" evidence="18">
    <location>
        <begin position="317"/>
        <end position="372"/>
    </location>
</feature>
<reference evidence="19 20" key="1">
    <citation type="journal article" date="2019" name="Int. J. Syst. Evol. Microbiol.">
        <title>The Global Catalogue of Microorganisms (GCM) 10K type strain sequencing project: providing services to taxonomists for standard genome sequencing and annotation.</title>
        <authorList>
            <consortium name="The Broad Institute Genomics Platform"/>
            <consortium name="The Broad Institute Genome Sequencing Center for Infectious Disease"/>
            <person name="Wu L."/>
            <person name="Ma J."/>
        </authorList>
    </citation>
    <scope>NUCLEOTIDE SEQUENCE [LARGE SCALE GENOMIC DNA]</scope>
    <source>
        <strain evidence="19 20">JCM 19585</strain>
    </source>
</reference>